<proteinExistence type="predicted"/>
<gene>
    <name evidence="1" type="ORF">SAMN04488117_1243</name>
</gene>
<dbReference type="AlphaFoldDB" id="A0A1G7UQI0"/>
<dbReference type="OrthoDB" id="7867059at2"/>
<organism evidence="1 2">
    <name type="scientific">Celeribacter baekdonensis</name>
    <dbReference type="NCBI Taxonomy" id="875171"/>
    <lineage>
        <taxon>Bacteria</taxon>
        <taxon>Pseudomonadati</taxon>
        <taxon>Pseudomonadota</taxon>
        <taxon>Alphaproteobacteria</taxon>
        <taxon>Rhodobacterales</taxon>
        <taxon>Roseobacteraceae</taxon>
        <taxon>Celeribacter</taxon>
    </lineage>
</organism>
<dbReference type="RefSeq" id="WP_074647461.1">
    <property type="nucleotide sequence ID" value="NZ_FNBL01000024.1"/>
</dbReference>
<accession>A0A1G7UQI0</accession>
<name>A0A1G7UQI0_9RHOB</name>
<reference evidence="1 2" key="1">
    <citation type="submission" date="2016-10" db="EMBL/GenBank/DDBJ databases">
        <authorList>
            <person name="de Groot N.N."/>
        </authorList>
    </citation>
    <scope>NUCLEOTIDE SEQUENCE [LARGE SCALE GENOMIC DNA]</scope>
    <source>
        <strain evidence="1 2">DSM 27375</strain>
    </source>
</reference>
<dbReference type="Proteomes" id="UP000182284">
    <property type="component" value="Unassembled WGS sequence"/>
</dbReference>
<protein>
    <submittedName>
        <fullName evidence="1">Uncharacterized protein</fullName>
    </submittedName>
</protein>
<sequence>MKIILILVLFNMQSGSEVITAEFDDVEACELAALRTFQGVSAEVEMQALEPAGATIAGTVLAHGNDGAELGMYSCNPARSEQRNG</sequence>
<evidence type="ECO:0000313" key="2">
    <source>
        <dbReference type="Proteomes" id="UP000182284"/>
    </source>
</evidence>
<dbReference type="EMBL" id="FNBL01000024">
    <property type="protein sequence ID" value="SDG48960.1"/>
    <property type="molecule type" value="Genomic_DNA"/>
</dbReference>
<evidence type="ECO:0000313" key="1">
    <source>
        <dbReference type="EMBL" id="SDG48960.1"/>
    </source>
</evidence>